<protein>
    <recommendedName>
        <fullName evidence="4">YfhD family protein</fullName>
    </recommendedName>
</protein>
<dbReference type="Proteomes" id="UP001596549">
    <property type="component" value="Unassembled WGS sequence"/>
</dbReference>
<feature type="compositionally biased region" description="Polar residues" evidence="1">
    <location>
        <begin position="14"/>
        <end position="27"/>
    </location>
</feature>
<keyword evidence="3" id="KW-1185">Reference proteome</keyword>
<comment type="caution">
    <text evidence="2">The sequence shown here is derived from an EMBL/GenBank/DDBJ whole genome shotgun (WGS) entry which is preliminary data.</text>
</comment>
<name>A0ABW2NSL7_9BACL</name>
<gene>
    <name evidence="2" type="ORF">ACFQPF_11920</name>
</gene>
<evidence type="ECO:0000313" key="3">
    <source>
        <dbReference type="Proteomes" id="UP001596549"/>
    </source>
</evidence>
<evidence type="ECO:0008006" key="4">
    <source>
        <dbReference type="Google" id="ProtNLM"/>
    </source>
</evidence>
<evidence type="ECO:0000256" key="1">
    <source>
        <dbReference type="SAM" id="MobiDB-lite"/>
    </source>
</evidence>
<proteinExistence type="predicted"/>
<sequence length="49" mass="5457">MDKRKHSRDAAAKNNATPTESMTSMENSDAAFSDELKERDTQSPRSKGK</sequence>
<dbReference type="EMBL" id="JBHTCP010000038">
    <property type="protein sequence ID" value="MFC7372382.1"/>
    <property type="molecule type" value="Genomic_DNA"/>
</dbReference>
<feature type="region of interest" description="Disordered" evidence="1">
    <location>
        <begin position="1"/>
        <end position="49"/>
    </location>
</feature>
<dbReference type="RefSeq" id="WP_379749910.1">
    <property type="nucleotide sequence ID" value="NZ_JBHTCP010000038.1"/>
</dbReference>
<accession>A0ABW2NSL7</accession>
<evidence type="ECO:0000313" key="2">
    <source>
        <dbReference type="EMBL" id="MFC7372382.1"/>
    </source>
</evidence>
<organism evidence="2 3">
    <name type="scientific">Fictibacillus iocasae</name>
    <dbReference type="NCBI Taxonomy" id="2715437"/>
    <lineage>
        <taxon>Bacteria</taxon>
        <taxon>Bacillati</taxon>
        <taxon>Bacillota</taxon>
        <taxon>Bacilli</taxon>
        <taxon>Bacillales</taxon>
        <taxon>Fictibacillaceae</taxon>
        <taxon>Fictibacillus</taxon>
    </lineage>
</organism>
<reference evidence="3" key="1">
    <citation type="journal article" date="2019" name="Int. J. Syst. Evol. Microbiol.">
        <title>The Global Catalogue of Microorganisms (GCM) 10K type strain sequencing project: providing services to taxonomists for standard genome sequencing and annotation.</title>
        <authorList>
            <consortium name="The Broad Institute Genomics Platform"/>
            <consortium name="The Broad Institute Genome Sequencing Center for Infectious Disease"/>
            <person name="Wu L."/>
            <person name="Ma J."/>
        </authorList>
    </citation>
    <scope>NUCLEOTIDE SEQUENCE [LARGE SCALE GENOMIC DNA]</scope>
    <source>
        <strain evidence="3">NBRC 106396</strain>
    </source>
</reference>
<feature type="compositionally biased region" description="Basic and acidic residues" evidence="1">
    <location>
        <begin position="1"/>
        <end position="11"/>
    </location>
</feature>